<evidence type="ECO:0000313" key="9">
    <source>
        <dbReference type="Proteomes" id="UP001469365"/>
    </source>
</evidence>
<accession>A0ABU9DLZ6</accession>
<dbReference type="RefSeq" id="WP_341416184.1">
    <property type="nucleotide sequence ID" value="NZ_JBBPCC010000008.1"/>
</dbReference>
<evidence type="ECO:0000256" key="5">
    <source>
        <dbReference type="ARBA" id="ARBA00023288"/>
    </source>
</evidence>
<evidence type="ECO:0000313" key="8">
    <source>
        <dbReference type="EMBL" id="MEK8129090.1"/>
    </source>
</evidence>
<keyword evidence="5" id="KW-0449">Lipoprotein</keyword>
<proteinExistence type="predicted"/>
<organism evidence="8 9">
    <name type="scientific">Paenibacillus filicis</name>
    <dbReference type="NCBI Taxonomy" id="669464"/>
    <lineage>
        <taxon>Bacteria</taxon>
        <taxon>Bacillati</taxon>
        <taxon>Bacillota</taxon>
        <taxon>Bacilli</taxon>
        <taxon>Bacillales</taxon>
        <taxon>Paenibacillaceae</taxon>
        <taxon>Paenibacillus</taxon>
    </lineage>
</organism>
<comment type="caution">
    <text evidence="8">The sequence shown here is derived from an EMBL/GenBank/DDBJ whole genome shotgun (WGS) entry which is preliminary data.</text>
</comment>
<dbReference type="InterPro" id="IPR050490">
    <property type="entry name" value="Bact_solute-bd_prot1"/>
</dbReference>
<gene>
    <name evidence="8" type="ORF">WMW72_14390</name>
</gene>
<keyword evidence="1" id="KW-1003">Cell membrane</keyword>
<keyword evidence="2 7" id="KW-0732">Signal</keyword>
<keyword evidence="4" id="KW-0564">Palmitate</keyword>
<evidence type="ECO:0000256" key="6">
    <source>
        <dbReference type="SAM" id="MobiDB-lite"/>
    </source>
</evidence>
<dbReference type="Pfam" id="PF01547">
    <property type="entry name" value="SBP_bac_1"/>
    <property type="match status" value="1"/>
</dbReference>
<feature type="signal peptide" evidence="7">
    <location>
        <begin position="1"/>
        <end position="19"/>
    </location>
</feature>
<feature type="chain" id="PRO_5045884862" evidence="7">
    <location>
        <begin position="20"/>
        <end position="540"/>
    </location>
</feature>
<dbReference type="Proteomes" id="UP001469365">
    <property type="component" value="Unassembled WGS sequence"/>
</dbReference>
<dbReference type="Gene3D" id="3.40.190.10">
    <property type="entry name" value="Periplasmic binding protein-like II"/>
    <property type="match status" value="2"/>
</dbReference>
<dbReference type="PROSITE" id="PS51257">
    <property type="entry name" value="PROKAR_LIPOPROTEIN"/>
    <property type="match status" value="1"/>
</dbReference>
<dbReference type="SUPFAM" id="SSF53850">
    <property type="entry name" value="Periplasmic binding protein-like II"/>
    <property type="match status" value="1"/>
</dbReference>
<sequence>MKKVVQTPIAATLILGLLAACSQTSGEAPKSPAPSDAQNTAGPTKYPLETKGTLTYWIEMNSSFLGLKSTLKDVPFYQDWQKHTGVTLNITEIPNGQSKEAFNLMLASGDLPDIVEYNWLTGAPGGPEKMISDGYILKLNDLIDKHAPNLKKYLKDNPDVDKMVKTDDGSYYVFPFIRKDDLVKTTEGPVIRKDWLDELGLQTPTTIDEWYTVLKTFKEKKGVAAPLAFKNKPRALESLLNGSFVGAYGVVKNFYLDNGQVKYGPAQPGYKEFLMTMHQWYEEGLIDKNFAAADTKALDAAVTSGATGATIGGAGGGIGKWSPILTAADPKANLVPAPYPVLKKGDTPAFGQKEFSYSGAASAAISAKTKNPELAVKFLDYAYSEEGHNFFNFGTPGLSYNLENGYPTYTDLLLKNPDKLSPSQAMGLYIRAAGVGPFIQDKRFIEQFYAMPQQKDALTVWKSDNEKHALPPVSIALEDASEYAQIMSEINTLVDETSLKIILGTLPADAFDSYLTKLKSINLDKAIKITQAAYERYSKR</sequence>
<feature type="region of interest" description="Disordered" evidence="6">
    <location>
        <begin position="25"/>
        <end position="45"/>
    </location>
</feature>
<keyword evidence="9" id="KW-1185">Reference proteome</keyword>
<evidence type="ECO:0000256" key="7">
    <source>
        <dbReference type="SAM" id="SignalP"/>
    </source>
</evidence>
<dbReference type="PANTHER" id="PTHR43649">
    <property type="entry name" value="ARABINOSE-BINDING PROTEIN-RELATED"/>
    <property type="match status" value="1"/>
</dbReference>
<dbReference type="InterPro" id="IPR006059">
    <property type="entry name" value="SBP"/>
</dbReference>
<dbReference type="EMBL" id="JBBPCC010000008">
    <property type="protein sequence ID" value="MEK8129090.1"/>
    <property type="molecule type" value="Genomic_DNA"/>
</dbReference>
<protein>
    <submittedName>
        <fullName evidence="8">Extracellular solute-binding protein</fullName>
    </submittedName>
</protein>
<name>A0ABU9DLZ6_9BACL</name>
<evidence type="ECO:0000256" key="2">
    <source>
        <dbReference type="ARBA" id="ARBA00022729"/>
    </source>
</evidence>
<keyword evidence="3" id="KW-0472">Membrane</keyword>
<reference evidence="8 9" key="1">
    <citation type="submission" date="2024-04" db="EMBL/GenBank/DDBJ databases">
        <title>draft genome sequnece of Paenibacillus filicis.</title>
        <authorList>
            <person name="Kim D.-U."/>
        </authorList>
    </citation>
    <scope>NUCLEOTIDE SEQUENCE [LARGE SCALE GENOMIC DNA]</scope>
    <source>
        <strain evidence="8 9">KACC14197</strain>
    </source>
</reference>
<evidence type="ECO:0000256" key="3">
    <source>
        <dbReference type="ARBA" id="ARBA00023136"/>
    </source>
</evidence>
<dbReference type="PANTHER" id="PTHR43649:SF33">
    <property type="entry name" value="POLYGALACTURONAN_RHAMNOGALACTURONAN-BINDING PROTEIN YTCQ"/>
    <property type="match status" value="1"/>
</dbReference>
<evidence type="ECO:0000256" key="1">
    <source>
        <dbReference type="ARBA" id="ARBA00022475"/>
    </source>
</evidence>
<evidence type="ECO:0000256" key="4">
    <source>
        <dbReference type="ARBA" id="ARBA00023139"/>
    </source>
</evidence>